<keyword evidence="5" id="KW-1185">Reference proteome</keyword>
<comment type="similarity">
    <text evidence="1">Belongs to the Gfo/Idh/MocA family.</text>
</comment>
<evidence type="ECO:0000313" key="5">
    <source>
        <dbReference type="Proteomes" id="UP000063429"/>
    </source>
</evidence>
<evidence type="ECO:0000259" key="3">
    <source>
        <dbReference type="Pfam" id="PF01408"/>
    </source>
</evidence>
<accession>A0ABN4HX13</accession>
<protein>
    <submittedName>
        <fullName evidence="4">Galactose 1-dehydrogenase</fullName>
    </submittedName>
</protein>
<name>A0ABN4HX13_9BURK</name>
<keyword evidence="2" id="KW-0560">Oxidoreductase</keyword>
<proteinExistence type="inferred from homology"/>
<dbReference type="SUPFAM" id="SSF51735">
    <property type="entry name" value="NAD(P)-binding Rossmann-fold domains"/>
    <property type="match status" value="1"/>
</dbReference>
<sequence length="308" mass="33678">MKPVKLAIVGVGKIVYDQHVPAITHNPGYELVATASRNHSIPGVPSYASIDDMFAARPDIEAVSLCMPPQYRYKAAHAALSAGKHVFLEKPPGATLSEVESLKSLAASRGLTLFASWHSRHAPAVQTLKSHLAKDAPKEMTVIWKEDVRHWHPGQEWIWEAGGLGVFDPGINALSIVTEILPWDIFLRSATLEFPANRHSPIAANLHFENAAGIKVNAEFDWRQTGEQTWDILVKTGNSSVRLSKGGSTLQIDGAACALPEEGEYPSLYRHFRDLIAAGASDVDLSPLRHVADAFMLGKRLVTDPFIE</sequence>
<dbReference type="RefSeq" id="WP_053197860.1">
    <property type="nucleotide sequence ID" value="NZ_CP011409.1"/>
</dbReference>
<evidence type="ECO:0000256" key="2">
    <source>
        <dbReference type="ARBA" id="ARBA00023002"/>
    </source>
</evidence>
<gene>
    <name evidence="4" type="ORF">F506_12355</name>
</gene>
<dbReference type="Gene3D" id="3.30.360.10">
    <property type="entry name" value="Dihydrodipicolinate Reductase, domain 2"/>
    <property type="match status" value="1"/>
</dbReference>
<dbReference type="InterPro" id="IPR051317">
    <property type="entry name" value="Gfo/Idh/MocA_oxidoreduct"/>
</dbReference>
<dbReference type="InterPro" id="IPR036291">
    <property type="entry name" value="NAD(P)-bd_dom_sf"/>
</dbReference>
<organism evidence="4 5">
    <name type="scientific">Herbaspirillum hiltneri N3</name>
    <dbReference type="NCBI Taxonomy" id="1262470"/>
    <lineage>
        <taxon>Bacteria</taxon>
        <taxon>Pseudomonadati</taxon>
        <taxon>Pseudomonadota</taxon>
        <taxon>Betaproteobacteria</taxon>
        <taxon>Burkholderiales</taxon>
        <taxon>Oxalobacteraceae</taxon>
        <taxon>Herbaspirillum</taxon>
    </lineage>
</organism>
<feature type="domain" description="Gfo/Idh/MocA-like oxidoreductase N-terminal" evidence="3">
    <location>
        <begin position="5"/>
        <end position="114"/>
    </location>
</feature>
<dbReference type="Proteomes" id="UP000063429">
    <property type="component" value="Chromosome"/>
</dbReference>
<evidence type="ECO:0000256" key="1">
    <source>
        <dbReference type="ARBA" id="ARBA00010928"/>
    </source>
</evidence>
<evidence type="ECO:0000313" key="4">
    <source>
        <dbReference type="EMBL" id="AKZ63356.1"/>
    </source>
</evidence>
<dbReference type="PANTHER" id="PTHR43708">
    <property type="entry name" value="CONSERVED EXPRESSED OXIDOREDUCTASE (EUROFUNG)"/>
    <property type="match status" value="1"/>
</dbReference>
<reference evidence="5" key="1">
    <citation type="journal article" date="2015" name="Genome Announc.">
        <title>Complete Genome Sequence of Herbaspirillum hiltneri N3 (DSM 17495), Isolated from Surface-Sterilized Wheat Roots.</title>
        <authorList>
            <person name="Guizelini D."/>
            <person name="Saizaki P.M."/>
            <person name="Coimbra N.A."/>
            <person name="Weiss V.A."/>
            <person name="Faoro H."/>
            <person name="Sfeir M.Z."/>
            <person name="Baura V.A."/>
            <person name="Monteiro R.A."/>
            <person name="Chubatsu L.S."/>
            <person name="Souza E.M."/>
            <person name="Cruz L.M."/>
            <person name="Pedrosa F.O."/>
            <person name="Raittz R.T."/>
            <person name="Marchaukoski J.N."/>
            <person name="Steffens M.B."/>
        </authorList>
    </citation>
    <scope>NUCLEOTIDE SEQUENCE [LARGE SCALE GENOMIC DNA]</scope>
    <source>
        <strain evidence="5">N3</strain>
    </source>
</reference>
<dbReference type="EMBL" id="CP011409">
    <property type="protein sequence ID" value="AKZ63356.1"/>
    <property type="molecule type" value="Genomic_DNA"/>
</dbReference>
<dbReference type="Gene3D" id="3.40.50.720">
    <property type="entry name" value="NAD(P)-binding Rossmann-like Domain"/>
    <property type="match status" value="1"/>
</dbReference>
<dbReference type="InterPro" id="IPR000683">
    <property type="entry name" value="Gfo/Idh/MocA-like_OxRdtase_N"/>
</dbReference>
<dbReference type="PANTHER" id="PTHR43708:SF5">
    <property type="entry name" value="CONSERVED EXPRESSED OXIDOREDUCTASE (EUROFUNG)-RELATED"/>
    <property type="match status" value="1"/>
</dbReference>
<dbReference type="Pfam" id="PF01408">
    <property type="entry name" value="GFO_IDH_MocA"/>
    <property type="match status" value="1"/>
</dbReference>